<dbReference type="CDD" id="cd00827">
    <property type="entry name" value="init_cond_enzymes"/>
    <property type="match status" value="1"/>
</dbReference>
<dbReference type="PANTHER" id="PTHR34069:SF2">
    <property type="entry name" value="BETA-KETOACYL-[ACYL-CARRIER-PROTEIN] SYNTHASE III"/>
    <property type="match status" value="1"/>
</dbReference>
<feature type="region of interest" description="Disordered" evidence="3">
    <location>
        <begin position="136"/>
        <end position="159"/>
    </location>
</feature>
<evidence type="ECO:0000313" key="5">
    <source>
        <dbReference type="EMBL" id="BAL90265.1"/>
    </source>
</evidence>
<dbReference type="Gene3D" id="3.40.47.10">
    <property type="match status" value="2"/>
</dbReference>
<keyword evidence="2" id="KW-0012">Acyltransferase</keyword>
<organism evidence="5 6">
    <name type="scientific">Actinoplanes missouriensis (strain ATCC 14538 / DSM 43046 / CBS 188.64 / JCM 3121 / NBRC 102363 / NCIMB 12654 / NRRL B-3342 / UNCC 431)</name>
    <dbReference type="NCBI Taxonomy" id="512565"/>
    <lineage>
        <taxon>Bacteria</taxon>
        <taxon>Bacillati</taxon>
        <taxon>Actinomycetota</taxon>
        <taxon>Actinomycetes</taxon>
        <taxon>Micromonosporales</taxon>
        <taxon>Micromonosporaceae</taxon>
        <taxon>Actinoplanes</taxon>
    </lineage>
</organism>
<evidence type="ECO:0000313" key="6">
    <source>
        <dbReference type="Proteomes" id="UP000007882"/>
    </source>
</evidence>
<evidence type="ECO:0000256" key="2">
    <source>
        <dbReference type="ARBA" id="ARBA00023315"/>
    </source>
</evidence>
<dbReference type="OrthoDB" id="2636646at2"/>
<name>I0HB78_ACTM4</name>
<dbReference type="RefSeq" id="WP_014445154.1">
    <property type="nucleotide sequence ID" value="NC_017093.1"/>
</dbReference>
<dbReference type="GO" id="GO:0016746">
    <property type="term" value="F:acyltransferase activity"/>
    <property type="evidence" value="ECO:0007669"/>
    <property type="project" value="UniProtKB-KW"/>
</dbReference>
<dbReference type="STRING" id="512565.AMIS_50450"/>
<dbReference type="PATRIC" id="fig|512565.3.peg.5037"/>
<feature type="domain" description="Beta-ketoacyl-[acyl-carrier-protein] synthase III C-terminal" evidence="4">
    <location>
        <begin position="277"/>
        <end position="367"/>
    </location>
</feature>
<evidence type="ECO:0000259" key="4">
    <source>
        <dbReference type="Pfam" id="PF08541"/>
    </source>
</evidence>
<dbReference type="eggNOG" id="COG0332">
    <property type="taxonomic scope" value="Bacteria"/>
</dbReference>
<dbReference type="PANTHER" id="PTHR34069">
    <property type="entry name" value="3-OXOACYL-[ACYL-CARRIER-PROTEIN] SYNTHASE 3"/>
    <property type="match status" value="1"/>
</dbReference>
<dbReference type="InterPro" id="IPR013747">
    <property type="entry name" value="ACP_syn_III_C"/>
</dbReference>
<gene>
    <name evidence="5" type="ordered locus">AMIS_50450</name>
</gene>
<accession>I0HB78</accession>
<keyword evidence="6" id="KW-1185">Reference proteome</keyword>
<dbReference type="KEGG" id="ams:AMIS_50450"/>
<dbReference type="GO" id="GO:0044550">
    <property type="term" value="P:secondary metabolite biosynthetic process"/>
    <property type="evidence" value="ECO:0007669"/>
    <property type="project" value="TreeGrafter"/>
</dbReference>
<dbReference type="HOGENOM" id="CLU_039592_2_0_11"/>
<sequence>MTGGQRVRWDEIYLQSCATWLPPVMPADEAVGRGLVDAVTVRRAQVTGVTVGEQSPPDMAVAAARAALARAGRAPGGLTTILHASSYHQGHDLWAPASYVQRRAAPGSRCPALEIRQTSNGGLACLQLAAATLTAVPPDADHPDTAHPDADHPDADHPDTVSPAAGGAVLITTADRFCLPGIDRWRSDPGTVLADGATAAVVTREPGFARLTALVSVGEPELEEMHRGDDPFGAVPFAARRPIDVGVTTRAYLGSQEGQRAVVRMAERQRESVDRALEEAKATLGDIDWVLLPHFGRRRLDMNYFRRFGIDPDRTTWQWSRGVGHLGAGDQIAGLAWLAEQRRLRPGDRVLMLGVGGGFTWSAAVLDIGDPPRW</sequence>
<feature type="compositionally biased region" description="Basic and acidic residues" evidence="3">
    <location>
        <begin position="139"/>
        <end position="159"/>
    </location>
</feature>
<dbReference type="SUPFAM" id="SSF53901">
    <property type="entry name" value="Thiolase-like"/>
    <property type="match status" value="1"/>
</dbReference>
<dbReference type="Proteomes" id="UP000007882">
    <property type="component" value="Chromosome"/>
</dbReference>
<dbReference type="AlphaFoldDB" id="I0HB78"/>
<dbReference type="EMBL" id="AP012319">
    <property type="protein sequence ID" value="BAL90265.1"/>
    <property type="molecule type" value="Genomic_DNA"/>
</dbReference>
<protein>
    <submittedName>
        <fullName evidence="5">Putative 3-oxoacyl-ACP synthase III</fullName>
    </submittedName>
</protein>
<evidence type="ECO:0000256" key="3">
    <source>
        <dbReference type="SAM" id="MobiDB-lite"/>
    </source>
</evidence>
<proteinExistence type="predicted"/>
<keyword evidence="1" id="KW-0808">Transferase</keyword>
<dbReference type="InterPro" id="IPR016039">
    <property type="entry name" value="Thiolase-like"/>
</dbReference>
<dbReference type="Pfam" id="PF08541">
    <property type="entry name" value="ACP_syn_III_C"/>
    <property type="match status" value="1"/>
</dbReference>
<reference evidence="5 6" key="1">
    <citation type="submission" date="2012-02" db="EMBL/GenBank/DDBJ databases">
        <title>Complete genome sequence of Actinoplanes missouriensis 431 (= NBRC 102363).</title>
        <authorList>
            <person name="Ohnishi Y."/>
            <person name="Ishikawa J."/>
            <person name="Sekine M."/>
            <person name="Hosoyama A."/>
            <person name="Harada T."/>
            <person name="Narita H."/>
            <person name="Hata T."/>
            <person name="Konno Y."/>
            <person name="Tutikane K."/>
            <person name="Fujita N."/>
            <person name="Horinouchi S."/>
            <person name="Hayakawa M."/>
        </authorList>
    </citation>
    <scope>NUCLEOTIDE SEQUENCE [LARGE SCALE GENOMIC DNA]</scope>
    <source>
        <strain evidence="6">ATCC 14538 / DSM 43046 / CBS 188.64 / JCM 3121 / NBRC 102363 / NCIMB 12654 / NRRL B-3342 / UNCC 431</strain>
    </source>
</reference>
<evidence type="ECO:0000256" key="1">
    <source>
        <dbReference type="ARBA" id="ARBA00022679"/>
    </source>
</evidence>